<keyword evidence="2 7" id="KW-0819">tRNA processing</keyword>
<dbReference type="InterPro" id="IPR000100">
    <property type="entry name" value="RNase_P"/>
</dbReference>
<sequence>MLPPAHRLTDPGAFRAAGRRGARGTSRTVVVHVLDQGAAPAAVGQAVDEASPRVGFVVSKAVGGAVVRNRVKRRLRHLVREQLDGTPSGCVVVVRALPAAAQASHGQLGRDLHRAWSRALEARGARRPAS</sequence>
<evidence type="ECO:0000256" key="6">
    <source>
        <dbReference type="ARBA" id="ARBA00022884"/>
    </source>
</evidence>
<keyword evidence="6 7" id="KW-0694">RNA-binding</keyword>
<dbReference type="InterPro" id="IPR020568">
    <property type="entry name" value="Ribosomal_Su5_D2-typ_SF"/>
</dbReference>
<dbReference type="Proteomes" id="UP001500621">
    <property type="component" value="Unassembled WGS sequence"/>
</dbReference>
<dbReference type="SUPFAM" id="SSF54211">
    <property type="entry name" value="Ribosomal protein S5 domain 2-like"/>
    <property type="match status" value="1"/>
</dbReference>
<evidence type="ECO:0000256" key="5">
    <source>
        <dbReference type="ARBA" id="ARBA00022801"/>
    </source>
</evidence>
<proteinExistence type="inferred from homology"/>
<dbReference type="InterPro" id="IPR014721">
    <property type="entry name" value="Ribsml_uS5_D2-typ_fold_subgr"/>
</dbReference>
<dbReference type="EMBL" id="BAABIM010000002">
    <property type="protein sequence ID" value="GAA4688189.1"/>
    <property type="molecule type" value="Genomic_DNA"/>
</dbReference>
<dbReference type="PANTHER" id="PTHR33992:SF1">
    <property type="entry name" value="RIBONUCLEASE P PROTEIN COMPONENT"/>
    <property type="match status" value="1"/>
</dbReference>
<evidence type="ECO:0000256" key="3">
    <source>
        <dbReference type="ARBA" id="ARBA00022722"/>
    </source>
</evidence>
<keyword evidence="3 7" id="KW-0540">Nuclease</keyword>
<organism evidence="10 11">
    <name type="scientific">Nocardioides nanhaiensis</name>
    <dbReference type="NCBI Taxonomy" id="1476871"/>
    <lineage>
        <taxon>Bacteria</taxon>
        <taxon>Bacillati</taxon>
        <taxon>Actinomycetota</taxon>
        <taxon>Actinomycetes</taxon>
        <taxon>Propionibacteriales</taxon>
        <taxon>Nocardioidaceae</taxon>
        <taxon>Nocardioides</taxon>
    </lineage>
</organism>
<name>A0ABP8WHC6_9ACTN</name>
<comment type="caution">
    <text evidence="10">The sequence shown here is derived from an EMBL/GenBank/DDBJ whole genome shotgun (WGS) entry which is preliminary data.</text>
</comment>
<evidence type="ECO:0000256" key="2">
    <source>
        <dbReference type="ARBA" id="ARBA00022694"/>
    </source>
</evidence>
<dbReference type="PANTHER" id="PTHR33992">
    <property type="entry name" value="RIBONUCLEASE P PROTEIN COMPONENT"/>
    <property type="match status" value="1"/>
</dbReference>
<accession>A0ABP8WHC6</accession>
<evidence type="ECO:0000313" key="11">
    <source>
        <dbReference type="Proteomes" id="UP001500621"/>
    </source>
</evidence>
<keyword evidence="4 7" id="KW-0255">Endonuclease</keyword>
<keyword evidence="11" id="KW-1185">Reference proteome</keyword>
<evidence type="ECO:0000256" key="8">
    <source>
        <dbReference type="NCBIfam" id="TIGR00188"/>
    </source>
</evidence>
<dbReference type="EC" id="3.1.26.5" evidence="7 8"/>
<reference evidence="11" key="1">
    <citation type="journal article" date="2019" name="Int. J. Syst. Evol. Microbiol.">
        <title>The Global Catalogue of Microorganisms (GCM) 10K type strain sequencing project: providing services to taxonomists for standard genome sequencing and annotation.</title>
        <authorList>
            <consortium name="The Broad Institute Genomics Platform"/>
            <consortium name="The Broad Institute Genome Sequencing Center for Infectious Disease"/>
            <person name="Wu L."/>
            <person name="Ma J."/>
        </authorList>
    </citation>
    <scope>NUCLEOTIDE SEQUENCE [LARGE SCALE GENOMIC DNA]</scope>
    <source>
        <strain evidence="11">JCM 18127</strain>
    </source>
</reference>
<dbReference type="Pfam" id="PF00825">
    <property type="entry name" value="Ribonuclease_P"/>
    <property type="match status" value="1"/>
</dbReference>
<evidence type="ECO:0000256" key="7">
    <source>
        <dbReference type="HAMAP-Rule" id="MF_00227"/>
    </source>
</evidence>
<evidence type="ECO:0000256" key="9">
    <source>
        <dbReference type="SAM" id="MobiDB-lite"/>
    </source>
</evidence>
<protein>
    <recommendedName>
        <fullName evidence="7 8">Ribonuclease P protein component</fullName>
        <shortName evidence="7">RNase P protein</shortName>
        <shortName evidence="7">RNaseP protein</shortName>
        <ecNumber evidence="7 8">3.1.26.5</ecNumber>
    </recommendedName>
    <alternativeName>
        <fullName evidence="7">Protein C5</fullName>
    </alternativeName>
</protein>
<comment type="function">
    <text evidence="1 7">RNaseP catalyzes the removal of the 5'-leader sequence from pre-tRNA to produce the mature 5'-terminus. It can also cleave other RNA substrates such as 4.5S RNA. The protein component plays an auxiliary but essential role in vivo by binding to the 5'-leader sequence and broadening the substrate specificity of the ribozyme.</text>
</comment>
<comment type="subunit">
    <text evidence="7">Consists of a catalytic RNA component (M1 or rnpB) and a protein subunit.</text>
</comment>
<comment type="catalytic activity">
    <reaction evidence="7">
        <text>Endonucleolytic cleavage of RNA, removing 5'-extranucleotides from tRNA precursor.</text>
        <dbReference type="EC" id="3.1.26.5"/>
    </reaction>
</comment>
<dbReference type="PROSITE" id="PS00648">
    <property type="entry name" value="RIBONUCLEASE_P"/>
    <property type="match status" value="1"/>
</dbReference>
<gene>
    <name evidence="7 10" type="primary">rnpA</name>
    <name evidence="10" type="ORF">GCM10023226_27600</name>
</gene>
<feature type="region of interest" description="Disordered" evidence="9">
    <location>
        <begin position="1"/>
        <end position="23"/>
    </location>
</feature>
<comment type="similarity">
    <text evidence="7">Belongs to the RnpA family.</text>
</comment>
<dbReference type="NCBIfam" id="TIGR00188">
    <property type="entry name" value="rnpA"/>
    <property type="match status" value="1"/>
</dbReference>
<keyword evidence="5 7" id="KW-0378">Hydrolase</keyword>
<dbReference type="HAMAP" id="MF_00227">
    <property type="entry name" value="RNase_P"/>
    <property type="match status" value="1"/>
</dbReference>
<evidence type="ECO:0000256" key="4">
    <source>
        <dbReference type="ARBA" id="ARBA00022759"/>
    </source>
</evidence>
<dbReference type="InterPro" id="IPR020539">
    <property type="entry name" value="RNase_P_CS"/>
</dbReference>
<dbReference type="RefSeq" id="WP_345266758.1">
    <property type="nucleotide sequence ID" value="NZ_BAABIM010000002.1"/>
</dbReference>
<evidence type="ECO:0000256" key="1">
    <source>
        <dbReference type="ARBA" id="ARBA00002663"/>
    </source>
</evidence>
<dbReference type="Gene3D" id="3.30.230.10">
    <property type="match status" value="1"/>
</dbReference>
<evidence type="ECO:0000313" key="10">
    <source>
        <dbReference type="EMBL" id="GAA4688189.1"/>
    </source>
</evidence>